<keyword evidence="3" id="KW-1185">Reference proteome</keyword>
<dbReference type="AlphaFoldDB" id="A0A7L2RVI5"/>
<gene>
    <name evidence="2" type="primary">Tgfb1_1</name>
    <name evidence="2" type="ORF">NEOCOR_R09412</name>
</gene>
<comment type="caution">
    <text evidence="2">The sequence shown here is derived from an EMBL/GenBank/DDBJ whole genome shotgun (WGS) entry which is preliminary data.</text>
</comment>
<evidence type="ECO:0000259" key="1">
    <source>
        <dbReference type="Pfam" id="PF00688"/>
    </source>
</evidence>
<feature type="non-terminal residue" evidence="2">
    <location>
        <position position="88"/>
    </location>
</feature>
<dbReference type="Gene3D" id="2.60.120.970">
    <property type="match status" value="1"/>
</dbReference>
<proteinExistence type="predicted"/>
<protein>
    <submittedName>
        <fullName evidence="2">TGFB1 factor</fullName>
    </submittedName>
</protein>
<dbReference type="OrthoDB" id="9194526at2759"/>
<sequence>GSLGVGSGVPFPPQSVPFPRQGYGNSSWRFLHGRAVRATPDDEWLWFDVTESVQQWLSGSEPLGVFKLSVHCPCEPGNGDPPALRISI</sequence>
<organism evidence="2 3">
    <name type="scientific">Neodrepanis coruscans</name>
    <name type="common">wattled asity</name>
    <dbReference type="NCBI Taxonomy" id="254563"/>
    <lineage>
        <taxon>Eukaryota</taxon>
        <taxon>Metazoa</taxon>
        <taxon>Chordata</taxon>
        <taxon>Craniata</taxon>
        <taxon>Vertebrata</taxon>
        <taxon>Euteleostomi</taxon>
        <taxon>Archelosauria</taxon>
        <taxon>Archosauria</taxon>
        <taxon>Dinosauria</taxon>
        <taxon>Saurischia</taxon>
        <taxon>Theropoda</taxon>
        <taxon>Coelurosauria</taxon>
        <taxon>Aves</taxon>
        <taxon>Neognathae</taxon>
        <taxon>Neoaves</taxon>
        <taxon>Telluraves</taxon>
        <taxon>Australaves</taxon>
        <taxon>Passeriformes</taxon>
        <taxon>Philepittidae</taxon>
        <taxon>Neodrepanis</taxon>
    </lineage>
</organism>
<feature type="non-terminal residue" evidence="2">
    <location>
        <position position="1"/>
    </location>
</feature>
<evidence type="ECO:0000313" key="3">
    <source>
        <dbReference type="Proteomes" id="UP000560066"/>
    </source>
</evidence>
<reference evidence="2 3" key="1">
    <citation type="submission" date="2019-09" db="EMBL/GenBank/DDBJ databases">
        <title>Bird 10,000 Genomes (B10K) Project - Family phase.</title>
        <authorList>
            <person name="Zhang G."/>
        </authorList>
    </citation>
    <scope>NUCLEOTIDE SEQUENCE [LARGE SCALE GENOMIC DNA]</scope>
    <source>
        <strain evidence="2">B10K-DU-002-79</strain>
    </source>
</reference>
<dbReference type="EMBL" id="VYZS01107111">
    <property type="protein sequence ID" value="NXS12203.1"/>
    <property type="molecule type" value="Genomic_DNA"/>
</dbReference>
<feature type="domain" description="TGF-beta propeptide" evidence="1">
    <location>
        <begin position="22"/>
        <end position="76"/>
    </location>
</feature>
<dbReference type="Pfam" id="PF00688">
    <property type="entry name" value="TGFb_propeptide"/>
    <property type="match status" value="1"/>
</dbReference>
<dbReference type="InterPro" id="IPR001111">
    <property type="entry name" value="TGF-b_propeptide"/>
</dbReference>
<evidence type="ECO:0000313" key="2">
    <source>
        <dbReference type="EMBL" id="NXS12203.1"/>
    </source>
</evidence>
<dbReference type="Proteomes" id="UP000560066">
    <property type="component" value="Unassembled WGS sequence"/>
</dbReference>
<accession>A0A7L2RVI5</accession>
<name>A0A7L2RVI5_9PASS</name>